<dbReference type="AlphaFoldDB" id="D7T6C9"/>
<evidence type="ECO:0000313" key="2">
    <source>
        <dbReference type="Proteomes" id="UP000009183"/>
    </source>
</evidence>
<sequence>MIPPSLAKVGSQDYVIWGKELKHCVAQFNCISGLKLVLNIQTSC</sequence>
<dbReference type="EMBL" id="FN595749">
    <property type="protein sequence ID" value="CBI26050.3"/>
    <property type="molecule type" value="Genomic_DNA"/>
</dbReference>
<keyword evidence="2" id="KW-1185">Reference proteome</keyword>
<organism evidence="1 2">
    <name type="scientific">Vitis vinifera</name>
    <name type="common">Grape</name>
    <dbReference type="NCBI Taxonomy" id="29760"/>
    <lineage>
        <taxon>Eukaryota</taxon>
        <taxon>Viridiplantae</taxon>
        <taxon>Streptophyta</taxon>
        <taxon>Embryophyta</taxon>
        <taxon>Tracheophyta</taxon>
        <taxon>Spermatophyta</taxon>
        <taxon>Magnoliopsida</taxon>
        <taxon>eudicotyledons</taxon>
        <taxon>Gunneridae</taxon>
        <taxon>Pentapetalae</taxon>
        <taxon>rosids</taxon>
        <taxon>Vitales</taxon>
        <taxon>Vitaceae</taxon>
        <taxon>Viteae</taxon>
        <taxon>Vitis</taxon>
    </lineage>
</organism>
<accession>D7T6C9</accession>
<dbReference type="Proteomes" id="UP000009183">
    <property type="component" value="Chromosome 5"/>
</dbReference>
<proteinExistence type="predicted"/>
<gene>
    <name evidence="1" type="ordered locus">VIT_05s0020g01210</name>
</gene>
<dbReference type="InParanoid" id="D7T6C9"/>
<dbReference type="HOGENOM" id="CLU_3225681_0_0_1"/>
<dbReference type="PaxDb" id="29760-VIT_05s0020g01210.t01"/>
<evidence type="ECO:0000313" key="1">
    <source>
        <dbReference type="EMBL" id="CBI26050.3"/>
    </source>
</evidence>
<reference evidence="2" key="1">
    <citation type="journal article" date="2007" name="Nature">
        <title>The grapevine genome sequence suggests ancestral hexaploidization in major angiosperm phyla.</title>
        <authorList>
            <consortium name="The French-Italian Public Consortium for Grapevine Genome Characterization."/>
            <person name="Jaillon O."/>
            <person name="Aury J.-M."/>
            <person name="Noel B."/>
            <person name="Policriti A."/>
            <person name="Clepet C."/>
            <person name="Casagrande A."/>
            <person name="Choisne N."/>
            <person name="Aubourg S."/>
            <person name="Vitulo N."/>
            <person name="Jubin C."/>
            <person name="Vezzi A."/>
            <person name="Legeai F."/>
            <person name="Hugueney P."/>
            <person name="Dasilva C."/>
            <person name="Horner D."/>
            <person name="Mica E."/>
            <person name="Jublot D."/>
            <person name="Poulain J."/>
            <person name="Bruyere C."/>
            <person name="Billault A."/>
            <person name="Segurens B."/>
            <person name="Gouyvenoux M."/>
            <person name="Ugarte E."/>
            <person name="Cattonaro F."/>
            <person name="Anthouard V."/>
            <person name="Vico V."/>
            <person name="Del Fabbro C."/>
            <person name="Alaux M."/>
            <person name="Di Gaspero G."/>
            <person name="Dumas V."/>
            <person name="Felice N."/>
            <person name="Paillard S."/>
            <person name="Juman I."/>
            <person name="Moroldo M."/>
            <person name="Scalabrin S."/>
            <person name="Canaguier A."/>
            <person name="Le Clainche I."/>
            <person name="Malacrida G."/>
            <person name="Durand E."/>
            <person name="Pesole G."/>
            <person name="Laucou V."/>
            <person name="Chatelet P."/>
            <person name="Merdinoglu D."/>
            <person name="Delledonne M."/>
            <person name="Pezzotti M."/>
            <person name="Lecharny A."/>
            <person name="Scarpelli C."/>
            <person name="Artiguenave F."/>
            <person name="Pe M.E."/>
            <person name="Valle G."/>
            <person name="Morgante M."/>
            <person name="Caboche M."/>
            <person name="Adam-Blondon A.-F."/>
            <person name="Weissenbach J."/>
            <person name="Quetier F."/>
            <person name="Wincker P."/>
        </authorList>
    </citation>
    <scope>NUCLEOTIDE SEQUENCE [LARGE SCALE GENOMIC DNA]</scope>
    <source>
        <strain evidence="2">cv. Pinot noir / PN40024</strain>
    </source>
</reference>
<name>D7T6C9_VITVI</name>
<protein>
    <submittedName>
        <fullName evidence="1">Uncharacterized protein</fullName>
    </submittedName>
</protein>